<organism evidence="1 2">
    <name type="scientific">Pyropia yezoensis</name>
    <name type="common">Susabi-nori</name>
    <name type="synonym">Porphyra yezoensis</name>
    <dbReference type="NCBI Taxonomy" id="2788"/>
    <lineage>
        <taxon>Eukaryota</taxon>
        <taxon>Rhodophyta</taxon>
        <taxon>Bangiophyceae</taxon>
        <taxon>Bangiales</taxon>
        <taxon>Bangiaceae</taxon>
        <taxon>Pyropia</taxon>
    </lineage>
</organism>
<keyword evidence="2" id="KW-1185">Reference proteome</keyword>
<dbReference type="Proteomes" id="UP000798662">
    <property type="component" value="Chromosome 2"/>
</dbReference>
<comment type="caution">
    <text evidence="1">The sequence shown here is derived from an EMBL/GenBank/DDBJ whole genome shotgun (WGS) entry which is preliminary data.</text>
</comment>
<gene>
    <name evidence="1" type="ORF">I4F81_008829</name>
</gene>
<proteinExistence type="predicted"/>
<evidence type="ECO:0000313" key="1">
    <source>
        <dbReference type="EMBL" id="KAK1866309.1"/>
    </source>
</evidence>
<evidence type="ECO:0000313" key="2">
    <source>
        <dbReference type="Proteomes" id="UP000798662"/>
    </source>
</evidence>
<dbReference type="EMBL" id="CM020619">
    <property type="protein sequence ID" value="KAK1866309.1"/>
    <property type="molecule type" value="Genomic_DNA"/>
</dbReference>
<accession>A0ACC3C855</accession>
<sequence length="470" mass="50971">MAWLRAPGRSSPLTTPCSLTPPPHDKNSPTKGPGSSCTFDRLLQVLLLCLFAAGVALAWHEGLGGLARLQPRLAMATTAGWAGGHRRRGGGGPGEVDVAYFVQVSESNLPLLPRLLRSIHHPANTYAVHFDKKIPAAAFTPVRDAILADPRMDNVLFMSREVVTYRGISTVLNVLSAMEYLLSADRRWTYFINISASDYPLVPPTAQRRLLAMPGVADAGANFASVSSRKAYVARVTNDRIGNLFVDSSLAFQGNETLVLPMRQANPLYDTAAWTARKSEAWMVLHRDFVVYTVRSAAPQRLLLAFAQSISASEHYFVTLLTNAARWRRTLVPVHLRYIAWAHRGVKALQHPYYVDGLEPNSTAYAFASELDASAAFFARKFRVPDSPLLDTLDRSHSGIQPPATAGEAAAVSAAAERVRTRLAAALATARRDVEAWEGRLAAAAAAGVAPDKEDRTPLDPEEGEGGGAR</sequence>
<name>A0ACC3C855_PYRYE</name>
<reference evidence="1" key="1">
    <citation type="submission" date="2019-11" db="EMBL/GenBank/DDBJ databases">
        <title>Nori genome reveals adaptations in red seaweeds to the harsh intertidal environment.</title>
        <authorList>
            <person name="Wang D."/>
            <person name="Mao Y."/>
        </authorList>
    </citation>
    <scope>NUCLEOTIDE SEQUENCE</scope>
    <source>
        <tissue evidence="1">Gametophyte</tissue>
    </source>
</reference>
<protein>
    <submittedName>
        <fullName evidence="1">Uncharacterized protein</fullName>
    </submittedName>
</protein>